<dbReference type="CDD" id="cd09606">
    <property type="entry name" value="M3B_PepF"/>
    <property type="match status" value="1"/>
</dbReference>
<evidence type="ECO:0000256" key="3">
    <source>
        <dbReference type="ARBA" id="ARBA00022801"/>
    </source>
</evidence>
<dbReference type="SUPFAM" id="SSF55486">
    <property type="entry name" value="Metalloproteases ('zincins'), catalytic domain"/>
    <property type="match status" value="1"/>
</dbReference>
<dbReference type="InterPro" id="IPR045090">
    <property type="entry name" value="Pept_M3A_M3B"/>
</dbReference>
<comment type="similarity">
    <text evidence="6">Belongs to the peptidase M3 family.</text>
</comment>
<gene>
    <name evidence="8" type="ORF">E4650_06475</name>
</gene>
<dbReference type="GO" id="GO:0046872">
    <property type="term" value="F:metal ion binding"/>
    <property type="evidence" value="ECO:0007669"/>
    <property type="project" value="UniProtKB-UniRule"/>
</dbReference>
<dbReference type="PANTHER" id="PTHR11804:SF48">
    <property type="entry name" value="PUTATIVE-RELATED"/>
    <property type="match status" value="1"/>
</dbReference>
<evidence type="ECO:0000313" key="8">
    <source>
        <dbReference type="EMBL" id="TGG87984.1"/>
    </source>
</evidence>
<feature type="domain" description="Peptidase M3A/M3B catalytic" evidence="7">
    <location>
        <begin position="175"/>
        <end position="559"/>
    </location>
</feature>
<evidence type="ECO:0000256" key="1">
    <source>
        <dbReference type="ARBA" id="ARBA00022670"/>
    </source>
</evidence>
<comment type="cofactor">
    <cofactor evidence="6">
        <name>Zn(2+)</name>
        <dbReference type="ChEBI" id="CHEBI:29105"/>
    </cofactor>
    <text evidence="6">Binds 1 zinc ion.</text>
</comment>
<dbReference type="AlphaFoldDB" id="A0A4Z0W4N4"/>
<evidence type="ECO:0000256" key="4">
    <source>
        <dbReference type="ARBA" id="ARBA00022833"/>
    </source>
</evidence>
<dbReference type="Gene3D" id="1.10.1370.30">
    <property type="match status" value="1"/>
</dbReference>
<sequence length="571" mass="67209">MMYTDEKIVKKPRKYYSEDLKFTEWNTVKEELEKLEKYEINSKKDLIEFMKRKSEFEAALSEEMAWKYIRMTCNADKPEFSKDFNEFYSKVISPTEAYDFKLKKKFYESPFRKELGSEYDLLNKIISKDIEIFREENIPLKVKEQELSSKYGEIISKLTVEFKGEEKTLSQMGVYQKDPDRKIREEAWKLVGAKVLEVKDELNDLFDQLKEIRIEIAKNAGFDNYRDYMHFAKGRFDYTPEDLFEFHKSVEKVVVPYLKELNKERKEKLGVKTLRPWDLSVDLDGKVLSPFKTEEELVNKAIEVLHRVKPDFGIKLEKMKNSGFLDLENRKGKAPGGYNYPLHETGGSFIFMNAVGLQSDVSTLLHESGHAMHNFACKHFDIGAYKDYPSEVAEVASMSMELLTMEHLNVYYSDDNDLKKAKLEQLKGTLKIFPWVMTIDAFQQWIYTNPNHTAEEREEFFASLMDRYNTGDDFSGLEAEKATRWLRQLHVFEVPFYYIEYAMSQLAALGIYKNYKEKGKEAVKMYEDFMSLGYSKPVPEIYETAGVKFDFSEKYISELVDFIKKEIEEIK</sequence>
<accession>A0A4Z0W4N4</accession>
<evidence type="ECO:0000313" key="9">
    <source>
        <dbReference type="Proteomes" id="UP000297288"/>
    </source>
</evidence>
<dbReference type="PANTHER" id="PTHR11804">
    <property type="entry name" value="PROTEASE M3 THIMET OLIGOPEPTIDASE-RELATED"/>
    <property type="match status" value="1"/>
</dbReference>
<protein>
    <submittedName>
        <fullName evidence="8">M3 family oligoendopeptidase</fullName>
    </submittedName>
</protein>
<dbReference type="Pfam" id="PF01432">
    <property type="entry name" value="Peptidase_M3"/>
    <property type="match status" value="1"/>
</dbReference>
<evidence type="ECO:0000256" key="6">
    <source>
        <dbReference type="RuleBase" id="RU003435"/>
    </source>
</evidence>
<dbReference type="OrthoDB" id="9762795at2"/>
<organism evidence="8 9">
    <name type="scientific">Geotoga petraea</name>
    <dbReference type="NCBI Taxonomy" id="28234"/>
    <lineage>
        <taxon>Bacteria</taxon>
        <taxon>Thermotogati</taxon>
        <taxon>Thermotogota</taxon>
        <taxon>Thermotogae</taxon>
        <taxon>Petrotogales</taxon>
        <taxon>Petrotogaceae</taxon>
        <taxon>Geotoga</taxon>
    </lineage>
</organism>
<reference evidence="8 9" key="1">
    <citation type="submission" date="2019-04" db="EMBL/GenBank/DDBJ databases">
        <title>Draft genome sequence data and analysis of a Fermenting Bacterium, Geotoga petraea strain HO-Geo1, isolated from heavy-oil petroleum reservoir in Russia.</title>
        <authorList>
            <person name="Grouzdev D.S."/>
            <person name="Semenova E.M."/>
            <person name="Sokolova D.S."/>
            <person name="Tourova T.P."/>
            <person name="Poltaraus A.B."/>
            <person name="Nazina T.N."/>
        </authorList>
    </citation>
    <scope>NUCLEOTIDE SEQUENCE [LARGE SCALE GENOMIC DNA]</scope>
    <source>
        <strain evidence="8 9">HO-Geo1</strain>
    </source>
</reference>
<evidence type="ECO:0000256" key="2">
    <source>
        <dbReference type="ARBA" id="ARBA00022723"/>
    </source>
</evidence>
<dbReference type="GO" id="GO:0006508">
    <property type="term" value="P:proteolysis"/>
    <property type="evidence" value="ECO:0007669"/>
    <property type="project" value="UniProtKB-KW"/>
</dbReference>
<comment type="caution">
    <text evidence="8">The sequence shown here is derived from an EMBL/GenBank/DDBJ whole genome shotgun (WGS) entry which is preliminary data.</text>
</comment>
<dbReference type="InterPro" id="IPR011976">
    <property type="entry name" value="Pept_M3B_oligopep-rel"/>
</dbReference>
<keyword evidence="1 6" id="KW-0645">Protease</keyword>
<dbReference type="GO" id="GO:0006518">
    <property type="term" value="P:peptide metabolic process"/>
    <property type="evidence" value="ECO:0007669"/>
    <property type="project" value="TreeGrafter"/>
</dbReference>
<evidence type="ECO:0000256" key="5">
    <source>
        <dbReference type="ARBA" id="ARBA00023049"/>
    </source>
</evidence>
<keyword evidence="4 6" id="KW-0862">Zinc</keyword>
<keyword evidence="2 6" id="KW-0479">Metal-binding</keyword>
<dbReference type="Proteomes" id="UP000297288">
    <property type="component" value="Unassembled WGS sequence"/>
</dbReference>
<proteinExistence type="inferred from homology"/>
<keyword evidence="5 6" id="KW-0482">Metalloprotease</keyword>
<dbReference type="GO" id="GO:0004222">
    <property type="term" value="F:metalloendopeptidase activity"/>
    <property type="evidence" value="ECO:0007669"/>
    <property type="project" value="InterPro"/>
</dbReference>
<evidence type="ECO:0000259" key="7">
    <source>
        <dbReference type="Pfam" id="PF01432"/>
    </source>
</evidence>
<name>A0A4Z0W4N4_9BACT</name>
<keyword evidence="3 6" id="KW-0378">Hydrolase</keyword>
<dbReference type="InterPro" id="IPR001567">
    <property type="entry name" value="Pept_M3A_M3B_dom"/>
</dbReference>
<dbReference type="EMBL" id="SRME01000003">
    <property type="protein sequence ID" value="TGG87984.1"/>
    <property type="molecule type" value="Genomic_DNA"/>
</dbReference>
<dbReference type="NCBIfam" id="TIGR02289">
    <property type="entry name" value="M3_not_pepF"/>
    <property type="match status" value="1"/>
</dbReference>